<organism evidence="3 4">
    <name type="scientific">Cymbomonas tetramitiformis</name>
    <dbReference type="NCBI Taxonomy" id="36881"/>
    <lineage>
        <taxon>Eukaryota</taxon>
        <taxon>Viridiplantae</taxon>
        <taxon>Chlorophyta</taxon>
        <taxon>Pyramimonadophyceae</taxon>
        <taxon>Pyramimonadales</taxon>
        <taxon>Pyramimonadaceae</taxon>
        <taxon>Cymbomonas</taxon>
    </lineage>
</organism>
<feature type="transmembrane region" description="Helical" evidence="2">
    <location>
        <begin position="39"/>
        <end position="61"/>
    </location>
</feature>
<feature type="compositionally biased region" description="Basic and acidic residues" evidence="1">
    <location>
        <begin position="88"/>
        <end position="99"/>
    </location>
</feature>
<evidence type="ECO:0000256" key="2">
    <source>
        <dbReference type="SAM" id="Phobius"/>
    </source>
</evidence>
<name>A0AAE0GSM1_9CHLO</name>
<dbReference type="AlphaFoldDB" id="A0AAE0GSM1"/>
<protein>
    <submittedName>
        <fullName evidence="3">Uncharacterized protein</fullName>
    </submittedName>
</protein>
<accession>A0AAE0GSM1</accession>
<proteinExistence type="predicted"/>
<keyword evidence="2" id="KW-0812">Transmembrane</keyword>
<evidence type="ECO:0000313" key="3">
    <source>
        <dbReference type="EMBL" id="KAK3283455.1"/>
    </source>
</evidence>
<evidence type="ECO:0000256" key="1">
    <source>
        <dbReference type="SAM" id="MobiDB-lite"/>
    </source>
</evidence>
<sequence length="165" mass="17552">MASTCPPTEEFRGGVELLPRLLTTRSTRPLYLLWTSEHTWLGCGPASVLAVGGGAALASAYNSSMLGRALAARQCLGAPPQASTRQPRPRDSGELRPRLDSTSMPAARLALVPVAQLVLAFLALSAAVLASWTCLSVPSVRQSASQSIIQSVIRSARLPYRDYYG</sequence>
<feature type="transmembrane region" description="Helical" evidence="2">
    <location>
        <begin position="106"/>
        <end position="132"/>
    </location>
</feature>
<feature type="region of interest" description="Disordered" evidence="1">
    <location>
        <begin position="78"/>
        <end position="99"/>
    </location>
</feature>
<gene>
    <name evidence="3" type="ORF">CYMTET_8847</name>
</gene>
<dbReference type="EMBL" id="LGRX02002774">
    <property type="protein sequence ID" value="KAK3283455.1"/>
    <property type="molecule type" value="Genomic_DNA"/>
</dbReference>
<reference evidence="3 4" key="1">
    <citation type="journal article" date="2015" name="Genome Biol. Evol.">
        <title>Comparative Genomics of a Bacterivorous Green Alga Reveals Evolutionary Causalities and Consequences of Phago-Mixotrophic Mode of Nutrition.</title>
        <authorList>
            <person name="Burns J.A."/>
            <person name="Paasch A."/>
            <person name="Narechania A."/>
            <person name="Kim E."/>
        </authorList>
    </citation>
    <scope>NUCLEOTIDE SEQUENCE [LARGE SCALE GENOMIC DNA]</scope>
    <source>
        <strain evidence="3 4">PLY_AMNH</strain>
    </source>
</reference>
<comment type="caution">
    <text evidence="3">The sequence shown here is derived from an EMBL/GenBank/DDBJ whole genome shotgun (WGS) entry which is preliminary data.</text>
</comment>
<keyword evidence="2" id="KW-1133">Transmembrane helix</keyword>
<keyword evidence="4" id="KW-1185">Reference proteome</keyword>
<dbReference type="Proteomes" id="UP001190700">
    <property type="component" value="Unassembled WGS sequence"/>
</dbReference>
<evidence type="ECO:0000313" key="4">
    <source>
        <dbReference type="Proteomes" id="UP001190700"/>
    </source>
</evidence>
<keyword evidence="2" id="KW-0472">Membrane</keyword>